<keyword evidence="1" id="KW-0812">Transmembrane</keyword>
<name>A0ABD3SJA1_9LAMI</name>
<keyword evidence="1" id="KW-0472">Membrane</keyword>
<dbReference type="Pfam" id="PF03140">
    <property type="entry name" value="DUF247"/>
    <property type="match status" value="3"/>
</dbReference>
<proteinExistence type="predicted"/>
<dbReference type="EMBL" id="JBJXBP010000006">
    <property type="protein sequence ID" value="KAL3824550.1"/>
    <property type="molecule type" value="Genomic_DNA"/>
</dbReference>
<dbReference type="InterPro" id="IPR004158">
    <property type="entry name" value="DUF247_pln"/>
</dbReference>
<dbReference type="PANTHER" id="PTHR31549:SF289">
    <property type="match status" value="1"/>
</dbReference>
<dbReference type="PANTHER" id="PTHR31549">
    <property type="entry name" value="PROTEIN, PUTATIVE (DUF247)-RELATED-RELATED"/>
    <property type="match status" value="1"/>
</dbReference>
<reference evidence="2 3" key="1">
    <citation type="submission" date="2024-12" db="EMBL/GenBank/DDBJ databases">
        <title>The unique morphological basis and parallel evolutionary history of personate flowers in Penstemon.</title>
        <authorList>
            <person name="Depatie T.H."/>
            <person name="Wessinger C.A."/>
        </authorList>
    </citation>
    <scope>NUCLEOTIDE SEQUENCE [LARGE SCALE GENOMIC DNA]</scope>
    <source>
        <strain evidence="2">WTNN_2</strain>
        <tissue evidence="2">Leaf</tissue>
    </source>
</reference>
<dbReference type="AlphaFoldDB" id="A0ABD3SJA1"/>
<protein>
    <submittedName>
        <fullName evidence="2">Uncharacterized protein</fullName>
    </submittedName>
</protein>
<keyword evidence="1" id="KW-1133">Transmembrane helix</keyword>
<evidence type="ECO:0000313" key="3">
    <source>
        <dbReference type="Proteomes" id="UP001634393"/>
    </source>
</evidence>
<gene>
    <name evidence="2" type="ORF">ACJIZ3_020579</name>
</gene>
<evidence type="ECO:0000313" key="2">
    <source>
        <dbReference type="EMBL" id="KAL3824550.1"/>
    </source>
</evidence>
<dbReference type="Proteomes" id="UP001634393">
    <property type="component" value="Unassembled WGS sequence"/>
</dbReference>
<accession>A0ABD3SJA1</accession>
<comment type="caution">
    <text evidence="2">The sequence shown here is derived from an EMBL/GenBank/DDBJ whole genome shotgun (WGS) entry which is preliminary data.</text>
</comment>
<organism evidence="2 3">
    <name type="scientific">Penstemon smallii</name>
    <dbReference type="NCBI Taxonomy" id="265156"/>
    <lineage>
        <taxon>Eukaryota</taxon>
        <taxon>Viridiplantae</taxon>
        <taxon>Streptophyta</taxon>
        <taxon>Embryophyta</taxon>
        <taxon>Tracheophyta</taxon>
        <taxon>Spermatophyta</taxon>
        <taxon>Magnoliopsida</taxon>
        <taxon>eudicotyledons</taxon>
        <taxon>Gunneridae</taxon>
        <taxon>Pentapetalae</taxon>
        <taxon>asterids</taxon>
        <taxon>lamiids</taxon>
        <taxon>Lamiales</taxon>
        <taxon>Plantaginaceae</taxon>
        <taxon>Cheloneae</taxon>
        <taxon>Penstemon</taxon>
    </lineage>
</organism>
<feature type="transmembrane region" description="Helical" evidence="1">
    <location>
        <begin position="348"/>
        <end position="372"/>
    </location>
</feature>
<evidence type="ECO:0000256" key="1">
    <source>
        <dbReference type="SAM" id="Phobius"/>
    </source>
</evidence>
<sequence>MSSKSLFSSTSEERWVLEMEKNFKVDIDFNKIPTCVFRVPKTLAETKPEAYTPKNIGLGPYHHFAPDFYLKQKQKLAALFIRASYDDYLDLDIRTLAWIMCIDGLFLLQYLHYYPPMEELAGDILMLENQIPLEFLESIGSIDHRSPFFRFRVDSFCEAQSPLKLNQQQVGGPEEEQSPLVIEIKVPSVSQMAEIAKIKFTLTPGGIRDVRFDDHEEQKKFYLPLVTLKSASAEIILRNLLAFEAAALADQPGSSTLELAEYVDLMCGIIDTPKDVSILKNEKIIESELSDEEIARIFNGISKSTKKGTDKKSKIDEAIEGVNKKYDGLYRVKVARFLKKYVPASFNFLGVLITIAVLVLLILSASCSLFGCSRWFGKSTGK</sequence>
<keyword evidence="3" id="KW-1185">Reference proteome</keyword>